<sequence>MGDLRVTATRLRETAARQRDVAGGIDAVEAVTDGVTGAVGRTHGLVCSLSIAALGEAQLSRTAATKAMSLVSNDLAEKLDTAAADYTRTDQQQQDELASQVHPR</sequence>
<dbReference type="KEGG" id="mgo:AFA91_01025"/>
<proteinExistence type="predicted"/>
<dbReference type="GO" id="GO:0009306">
    <property type="term" value="P:protein secretion"/>
    <property type="evidence" value="ECO:0007669"/>
    <property type="project" value="InterPro"/>
</dbReference>
<gene>
    <name evidence="1" type="ORF">AFA91_01025</name>
</gene>
<protein>
    <recommendedName>
        <fullName evidence="3">ESX-1 secretion-associated protein</fullName>
    </recommendedName>
</protein>
<dbReference type="Pfam" id="PF10824">
    <property type="entry name" value="T7SS_ESX_EspC"/>
    <property type="match status" value="1"/>
</dbReference>
<dbReference type="InterPro" id="IPR022536">
    <property type="entry name" value="EspC"/>
</dbReference>
<accession>A0A0K0WZR3</accession>
<dbReference type="Proteomes" id="UP000062255">
    <property type="component" value="Chromosome"/>
</dbReference>
<evidence type="ECO:0000313" key="1">
    <source>
        <dbReference type="EMBL" id="AKS30690.1"/>
    </source>
</evidence>
<organism evidence="1 2">
    <name type="scientific">Mycolicibacterium goodii</name>
    <name type="common">Mycobacterium goodii</name>
    <dbReference type="NCBI Taxonomy" id="134601"/>
    <lineage>
        <taxon>Bacteria</taxon>
        <taxon>Bacillati</taxon>
        <taxon>Actinomycetota</taxon>
        <taxon>Actinomycetes</taxon>
        <taxon>Mycobacteriales</taxon>
        <taxon>Mycobacteriaceae</taxon>
        <taxon>Mycolicibacterium</taxon>
    </lineage>
</organism>
<evidence type="ECO:0008006" key="3">
    <source>
        <dbReference type="Google" id="ProtNLM"/>
    </source>
</evidence>
<dbReference type="EMBL" id="CP012150">
    <property type="protein sequence ID" value="AKS30690.1"/>
    <property type="molecule type" value="Genomic_DNA"/>
</dbReference>
<dbReference type="OrthoDB" id="4638221at2"/>
<dbReference type="PATRIC" id="fig|134601.6.peg.217"/>
<reference evidence="1 2" key="1">
    <citation type="submission" date="2015-07" db="EMBL/GenBank/DDBJ databases">
        <title>Complete genome sequence of Mycobacterium goodii X7B, a facultative thermophilic biodesulfurizing bacterium.</title>
        <authorList>
            <person name="Yu B."/>
            <person name="Li F."/>
            <person name="Xu P."/>
        </authorList>
    </citation>
    <scope>NUCLEOTIDE SEQUENCE [LARGE SCALE GENOMIC DNA]</scope>
    <source>
        <strain evidence="1 2">X7B</strain>
    </source>
</reference>
<evidence type="ECO:0000313" key="2">
    <source>
        <dbReference type="Proteomes" id="UP000062255"/>
    </source>
</evidence>
<name>A0A0K0WZR3_MYCGD</name>
<dbReference type="AlphaFoldDB" id="A0A0K0WZR3"/>